<dbReference type="GeneID" id="54466301"/>
<protein>
    <submittedName>
        <fullName evidence="1 3">Uncharacterized protein</fullName>
    </submittedName>
</protein>
<keyword evidence="2" id="KW-1185">Reference proteome</keyword>
<dbReference type="OrthoDB" id="5352492at2759"/>
<evidence type="ECO:0000313" key="3">
    <source>
        <dbReference type="RefSeq" id="XP_033577646.1"/>
    </source>
</evidence>
<dbReference type="EMBL" id="MU003699">
    <property type="protein sequence ID" value="KAF2810682.1"/>
    <property type="molecule type" value="Genomic_DNA"/>
</dbReference>
<accession>A0A6A6YP77</accession>
<proteinExistence type="predicted"/>
<name>A0A6A6YP77_9PEZI</name>
<dbReference type="AlphaFoldDB" id="A0A6A6YP77"/>
<reference evidence="3" key="2">
    <citation type="submission" date="2020-04" db="EMBL/GenBank/DDBJ databases">
        <authorList>
            <consortium name="NCBI Genome Project"/>
        </authorList>
    </citation>
    <scope>NUCLEOTIDE SEQUENCE</scope>
    <source>
        <strain evidence="3">CBS 304.34</strain>
    </source>
</reference>
<evidence type="ECO:0000313" key="1">
    <source>
        <dbReference type="EMBL" id="KAF2810682.1"/>
    </source>
</evidence>
<sequence>MSIFSSETLKDAPLVVRGAGFAFGVACKFVVENCTVVTATTKDEKADAKNSVKRSWNDSEDQRFYAKPMQVTEPLKSELEIKIYRVSTTATSAVGAKDGDEEDGWNKVQRVIRPMPTALWGKYDQSTDPSHRDASQAAMLSPSNGTKQLMTGVDIHAPDAKFSAEVPIQFNVVDTMGQDVKFESGKEPVFPNPKLVNAAWSPVAPSMNWQDDAKIITDEWKDMKGIAVSVVSMWKGVSAFKMWDTKNFSGAAPLKTVETFKKLYLSMPALTASG</sequence>
<gene>
    <name evidence="1 3" type="ORF">BDZ99DRAFT_519369</name>
</gene>
<dbReference type="Proteomes" id="UP000504636">
    <property type="component" value="Unplaced"/>
</dbReference>
<reference evidence="1 3" key="1">
    <citation type="journal article" date="2020" name="Stud. Mycol.">
        <title>101 Dothideomycetes genomes: a test case for predicting lifestyles and emergence of pathogens.</title>
        <authorList>
            <person name="Haridas S."/>
            <person name="Albert R."/>
            <person name="Binder M."/>
            <person name="Bloem J."/>
            <person name="Labutti K."/>
            <person name="Salamov A."/>
            <person name="Andreopoulos B."/>
            <person name="Baker S."/>
            <person name="Barry K."/>
            <person name="Bills G."/>
            <person name="Bluhm B."/>
            <person name="Cannon C."/>
            <person name="Castanera R."/>
            <person name="Culley D."/>
            <person name="Daum C."/>
            <person name="Ezra D."/>
            <person name="Gonzalez J."/>
            <person name="Henrissat B."/>
            <person name="Kuo A."/>
            <person name="Liang C."/>
            <person name="Lipzen A."/>
            <person name="Lutzoni F."/>
            <person name="Magnuson J."/>
            <person name="Mondo S."/>
            <person name="Nolan M."/>
            <person name="Ohm R."/>
            <person name="Pangilinan J."/>
            <person name="Park H.-J."/>
            <person name="Ramirez L."/>
            <person name="Alfaro M."/>
            <person name="Sun H."/>
            <person name="Tritt A."/>
            <person name="Yoshinaga Y."/>
            <person name="Zwiers L.-H."/>
            <person name="Turgeon B."/>
            <person name="Goodwin S."/>
            <person name="Spatafora J."/>
            <person name="Crous P."/>
            <person name="Grigoriev I."/>
        </authorList>
    </citation>
    <scope>NUCLEOTIDE SEQUENCE</scope>
    <source>
        <strain evidence="1 3">CBS 304.34</strain>
    </source>
</reference>
<organism evidence="1">
    <name type="scientific">Mytilinidion resinicola</name>
    <dbReference type="NCBI Taxonomy" id="574789"/>
    <lineage>
        <taxon>Eukaryota</taxon>
        <taxon>Fungi</taxon>
        <taxon>Dikarya</taxon>
        <taxon>Ascomycota</taxon>
        <taxon>Pezizomycotina</taxon>
        <taxon>Dothideomycetes</taxon>
        <taxon>Pleosporomycetidae</taxon>
        <taxon>Mytilinidiales</taxon>
        <taxon>Mytilinidiaceae</taxon>
        <taxon>Mytilinidion</taxon>
    </lineage>
</organism>
<reference evidence="3" key="3">
    <citation type="submission" date="2025-04" db="UniProtKB">
        <authorList>
            <consortium name="RefSeq"/>
        </authorList>
    </citation>
    <scope>IDENTIFICATION</scope>
    <source>
        <strain evidence="3">CBS 304.34</strain>
    </source>
</reference>
<evidence type="ECO:0000313" key="2">
    <source>
        <dbReference type="Proteomes" id="UP000504636"/>
    </source>
</evidence>
<dbReference type="RefSeq" id="XP_033577646.1">
    <property type="nucleotide sequence ID" value="XM_033725408.1"/>
</dbReference>